<evidence type="ECO:0000313" key="2">
    <source>
        <dbReference type="Proteomes" id="UP000430272"/>
    </source>
</evidence>
<dbReference type="AlphaFoldDB" id="A0A844Y7A1"/>
<dbReference type="NCBIfam" id="TIGR04256">
    <property type="entry name" value="GxxExxY"/>
    <property type="match status" value="1"/>
</dbReference>
<sequence>MIDHNRLEEITRIVVDCGYHLHRDLGPGLLETAYEVLLTGLLQKRGLHVRRQVAVPIKYDGVVVDNAFRIDLLVEDMLPLELKSTERVSPIHAKQLLTYLRLMNLPLGLLMNFGQGTMKEGLKRVVNDYDGDFRQR</sequence>
<dbReference type="Pfam" id="PF13366">
    <property type="entry name" value="PDDEXK_3"/>
    <property type="match status" value="1"/>
</dbReference>
<accession>A0A844Y7A1</accession>
<dbReference type="InterPro" id="IPR011604">
    <property type="entry name" value="PDDEXK-like_dom_sf"/>
</dbReference>
<evidence type="ECO:0000313" key="1">
    <source>
        <dbReference type="EMBL" id="MXO52918.1"/>
    </source>
</evidence>
<reference evidence="1 2" key="1">
    <citation type="submission" date="2019-12" db="EMBL/GenBank/DDBJ databases">
        <title>Genomic-based taxomic classification of the family Erythrobacteraceae.</title>
        <authorList>
            <person name="Xu L."/>
        </authorList>
    </citation>
    <scope>NUCLEOTIDE SEQUENCE [LARGE SCALE GENOMIC DNA]</scope>
    <source>
        <strain evidence="1 2">JCM 17468</strain>
    </source>
</reference>
<dbReference type="RefSeq" id="WP_160659834.1">
    <property type="nucleotide sequence ID" value="NZ_BAABDV010000001.1"/>
</dbReference>
<protein>
    <submittedName>
        <fullName evidence="1">GxxExxY protein</fullName>
    </submittedName>
</protein>
<organism evidence="1 2">
    <name type="scientific">Qipengyuania pelagi</name>
    <dbReference type="NCBI Taxonomy" id="994320"/>
    <lineage>
        <taxon>Bacteria</taxon>
        <taxon>Pseudomonadati</taxon>
        <taxon>Pseudomonadota</taxon>
        <taxon>Alphaproteobacteria</taxon>
        <taxon>Sphingomonadales</taxon>
        <taxon>Erythrobacteraceae</taxon>
        <taxon>Qipengyuania</taxon>
    </lineage>
</organism>
<name>A0A844Y7A1_9SPHN</name>
<dbReference type="Proteomes" id="UP000430272">
    <property type="component" value="Unassembled WGS sequence"/>
</dbReference>
<comment type="caution">
    <text evidence="1">The sequence shown here is derived from an EMBL/GenBank/DDBJ whole genome shotgun (WGS) entry which is preliminary data.</text>
</comment>
<dbReference type="Gene3D" id="3.90.320.10">
    <property type="match status" value="1"/>
</dbReference>
<dbReference type="InterPro" id="IPR026350">
    <property type="entry name" value="GxxExxY"/>
</dbReference>
<proteinExistence type="predicted"/>
<keyword evidence="2" id="KW-1185">Reference proteome</keyword>
<dbReference type="OrthoDB" id="9806869at2"/>
<dbReference type="EMBL" id="WTYD01000001">
    <property type="protein sequence ID" value="MXO52918.1"/>
    <property type="molecule type" value="Genomic_DNA"/>
</dbReference>
<gene>
    <name evidence="1" type="ORF">GRI47_02705</name>
</gene>